<evidence type="ECO:0000256" key="4">
    <source>
        <dbReference type="ARBA" id="ARBA00022692"/>
    </source>
</evidence>
<evidence type="ECO:0000256" key="6">
    <source>
        <dbReference type="ARBA" id="ARBA00023136"/>
    </source>
</evidence>
<sequence length="337" mass="34075">MSHAPVLPRPADLPRLLPGLALSSGIALLALGLRHLVGWGALSPLILALVMGIALRSVIGPRPALLPGTGFAVRPVLRGAIVLLGFQMTLGQLVAVGPRGAVVILACLLGTFTVTKLAARALGVEPKLAELIAAGTSVCGASAVLACNSVTRGGDEDVAYAIAVVAVFGTLSMLGFPLIAGAAGLSPQQFGLWSGASIHEVAQVVGTAFSQGPEAGQTATVAKLARVMMLAPLILALGQMRRGRGGAGRAPTPWFAFGFLGAVGLNSVLPLGEALRGDIAFVSSAMMSLAMAAMGLETDLRRLHARGLRPLALGAFGWLFISGLGLALVLLPGLSGT</sequence>
<dbReference type="PANTHER" id="PTHR30106:SF2">
    <property type="entry name" value="UPF0324 INNER MEMBRANE PROTEIN YEIH"/>
    <property type="match status" value="1"/>
</dbReference>
<proteinExistence type="inferred from homology"/>
<keyword evidence="4 7" id="KW-0812">Transmembrane</keyword>
<dbReference type="RefSeq" id="WP_160895355.1">
    <property type="nucleotide sequence ID" value="NZ_WUMU01000017.1"/>
</dbReference>
<comment type="caution">
    <text evidence="8">The sequence shown here is derived from an EMBL/GenBank/DDBJ whole genome shotgun (WGS) entry which is preliminary data.</text>
</comment>
<dbReference type="AlphaFoldDB" id="A0A6L7G5D2"/>
<feature type="transmembrane region" description="Helical" evidence="7">
    <location>
        <begin position="12"/>
        <end position="31"/>
    </location>
</feature>
<organism evidence="8 9">
    <name type="scientific">Pseudooceanicola albus</name>
    <dbReference type="NCBI Taxonomy" id="2692189"/>
    <lineage>
        <taxon>Bacteria</taxon>
        <taxon>Pseudomonadati</taxon>
        <taxon>Pseudomonadota</taxon>
        <taxon>Alphaproteobacteria</taxon>
        <taxon>Rhodobacterales</taxon>
        <taxon>Paracoccaceae</taxon>
        <taxon>Pseudooceanicola</taxon>
    </lineage>
</organism>
<dbReference type="Proteomes" id="UP000477911">
    <property type="component" value="Unassembled WGS sequence"/>
</dbReference>
<reference evidence="8 9" key="1">
    <citation type="submission" date="2019-12" db="EMBL/GenBank/DDBJ databases">
        <authorList>
            <person name="Li M."/>
        </authorList>
    </citation>
    <scope>NUCLEOTIDE SEQUENCE [LARGE SCALE GENOMIC DNA]</scope>
    <source>
        <strain evidence="8 9">GBMRC 2024</strain>
    </source>
</reference>
<dbReference type="GO" id="GO:0005886">
    <property type="term" value="C:plasma membrane"/>
    <property type="evidence" value="ECO:0007669"/>
    <property type="project" value="UniProtKB-SubCell"/>
</dbReference>
<feature type="transmembrane region" description="Helical" evidence="7">
    <location>
        <begin position="308"/>
        <end position="331"/>
    </location>
</feature>
<feature type="transmembrane region" description="Helical" evidence="7">
    <location>
        <begin position="101"/>
        <end position="119"/>
    </location>
</feature>
<feature type="transmembrane region" description="Helical" evidence="7">
    <location>
        <begin position="131"/>
        <end position="152"/>
    </location>
</feature>
<evidence type="ECO:0000313" key="9">
    <source>
        <dbReference type="Proteomes" id="UP000477911"/>
    </source>
</evidence>
<name>A0A6L7G5D2_9RHOB</name>
<feature type="transmembrane region" description="Helical" evidence="7">
    <location>
        <begin position="76"/>
        <end position="95"/>
    </location>
</feature>
<keyword evidence="3" id="KW-1003">Cell membrane</keyword>
<dbReference type="EMBL" id="WUMU01000017">
    <property type="protein sequence ID" value="MXN19231.1"/>
    <property type="molecule type" value="Genomic_DNA"/>
</dbReference>
<keyword evidence="6 7" id="KW-0472">Membrane</keyword>
<comment type="subcellular location">
    <subcellularLocation>
        <location evidence="1">Cell membrane</location>
        <topology evidence="1">Multi-pass membrane protein</topology>
    </subcellularLocation>
</comment>
<feature type="transmembrane region" description="Helical" evidence="7">
    <location>
        <begin position="278"/>
        <end position="296"/>
    </location>
</feature>
<gene>
    <name evidence="8" type="ORF">GR170_15420</name>
</gene>
<evidence type="ECO:0000256" key="2">
    <source>
        <dbReference type="ARBA" id="ARBA00007977"/>
    </source>
</evidence>
<keyword evidence="9" id="KW-1185">Reference proteome</keyword>
<comment type="similarity">
    <text evidence="2">Belongs to the UPF0324 family.</text>
</comment>
<keyword evidence="5 7" id="KW-1133">Transmembrane helix</keyword>
<evidence type="ECO:0000256" key="1">
    <source>
        <dbReference type="ARBA" id="ARBA00004651"/>
    </source>
</evidence>
<accession>A0A6L7G5D2</accession>
<evidence type="ECO:0000256" key="3">
    <source>
        <dbReference type="ARBA" id="ARBA00022475"/>
    </source>
</evidence>
<dbReference type="InterPro" id="IPR018383">
    <property type="entry name" value="UPF0324_pro"/>
</dbReference>
<feature type="transmembrane region" description="Helical" evidence="7">
    <location>
        <begin position="158"/>
        <end position="183"/>
    </location>
</feature>
<evidence type="ECO:0000256" key="7">
    <source>
        <dbReference type="SAM" id="Phobius"/>
    </source>
</evidence>
<dbReference type="PANTHER" id="PTHR30106">
    <property type="entry name" value="INNER MEMBRANE PROTEIN YEIH-RELATED"/>
    <property type="match status" value="1"/>
</dbReference>
<protein>
    <submittedName>
        <fullName evidence="8">Putative sulfate exporter family transporter</fullName>
    </submittedName>
</protein>
<evidence type="ECO:0000313" key="8">
    <source>
        <dbReference type="EMBL" id="MXN19231.1"/>
    </source>
</evidence>
<feature type="transmembrane region" description="Helical" evidence="7">
    <location>
        <begin position="252"/>
        <end position="272"/>
    </location>
</feature>
<feature type="transmembrane region" description="Helical" evidence="7">
    <location>
        <begin position="37"/>
        <end position="55"/>
    </location>
</feature>
<dbReference type="Pfam" id="PF03601">
    <property type="entry name" value="Cons_hypoth698"/>
    <property type="match status" value="1"/>
</dbReference>
<evidence type="ECO:0000256" key="5">
    <source>
        <dbReference type="ARBA" id="ARBA00022989"/>
    </source>
</evidence>